<keyword evidence="2" id="KW-1185">Reference proteome</keyword>
<organism evidence="1 2">
    <name type="scientific">Fusarium piperis</name>
    <dbReference type="NCBI Taxonomy" id="1435070"/>
    <lineage>
        <taxon>Eukaryota</taxon>
        <taxon>Fungi</taxon>
        <taxon>Dikarya</taxon>
        <taxon>Ascomycota</taxon>
        <taxon>Pezizomycotina</taxon>
        <taxon>Sordariomycetes</taxon>
        <taxon>Hypocreomycetidae</taxon>
        <taxon>Hypocreales</taxon>
        <taxon>Nectriaceae</taxon>
        <taxon>Fusarium</taxon>
        <taxon>Fusarium solani species complex</taxon>
    </lineage>
</organism>
<protein>
    <submittedName>
        <fullName evidence="1">Uncharacterized protein</fullName>
    </submittedName>
</protein>
<proteinExistence type="predicted"/>
<dbReference type="OrthoDB" id="5035669at2759"/>
<comment type="caution">
    <text evidence="1">The sequence shown here is derived from an EMBL/GenBank/DDBJ whole genome shotgun (WGS) entry which is preliminary data.</text>
</comment>
<sequence>MSDELLSALVDIAKRFRGPQGKDNARFGHVALPKTHLANEDFLAQLIEAFRPYQGEDDYRIFIVVSEFEKRRAETDHAGLFSDPSAPTDRRPILLTFRELIAILESNRAGPINGEKGWKAASQSDEWNTDQVLPSRVFVFFNIQPCLPASCALALLGLMKWTLDISERPSSALRILTASDSSDIDMPIVSKLVRLHGSRPLESFDVSNLNPLAGKPNVQGFEEEAFSKGVSDAIEASISGQSGASTHIVLVFPSNPSAESLKESLEDVGINVEIEILNYHDQVPDISRVREMFSHLQPDDAEGPAVQIIILEPNKRPLMFLQGFTHAHIVLGSGMEIAFDRKTGQLVHAPIPLSQDTRQGQIAWSHQPHVENVHVYASSELEEFSRGGSRYFRLIEHQEAGGFIAAVFAMSPWGLNPTDALACFQFDTQVYQEMRHRLVTQDIIKANPSGLAMTGKMAAIFQAMLPIAKYDYRIAYFLAIPATPLVLHVKIQLAAILMIGIETLLLIEEESSLDELLSACWGYARCLVPTGTLWLLFGLWKRLVVDDQEAAGDPGFHRSTANGRVQSTVNELDVFKYNVKQIRKALAHLGLQLSSGDIALEDGDLFSDQCTELQYHLLCAYVHQLVATSIAGSEAQPRHTILSTGAEVASFGCSGISHLFYIQEAMAREDGHYVLYKAKKRQDACIAVDRDTP</sequence>
<evidence type="ECO:0000313" key="1">
    <source>
        <dbReference type="EMBL" id="KAJ4307778.1"/>
    </source>
</evidence>
<evidence type="ECO:0000313" key="2">
    <source>
        <dbReference type="Proteomes" id="UP001140502"/>
    </source>
</evidence>
<reference evidence="1" key="1">
    <citation type="submission" date="2022-10" db="EMBL/GenBank/DDBJ databases">
        <title>Tapping the CABI collections for fungal endophytes: first genome assemblies for Collariella, Neodidymelliopsis, Ascochyta clinopodiicola, Didymella pomorum, Didymosphaeria variabile, Neocosmospora piperis and Neocucurbitaria cava.</title>
        <authorList>
            <person name="Hill R."/>
        </authorList>
    </citation>
    <scope>NUCLEOTIDE SEQUENCE</scope>
    <source>
        <strain evidence="1">IMI 366586</strain>
    </source>
</reference>
<accession>A0A9W8W283</accession>
<dbReference type="AlphaFoldDB" id="A0A9W8W283"/>
<gene>
    <name evidence="1" type="ORF">N0V84_012500</name>
</gene>
<name>A0A9W8W283_9HYPO</name>
<dbReference type="EMBL" id="JAPEUR010000634">
    <property type="protein sequence ID" value="KAJ4307778.1"/>
    <property type="molecule type" value="Genomic_DNA"/>
</dbReference>
<dbReference type="Proteomes" id="UP001140502">
    <property type="component" value="Unassembled WGS sequence"/>
</dbReference>